<proteinExistence type="predicted"/>
<keyword evidence="2" id="KW-1185">Reference proteome</keyword>
<gene>
    <name evidence="1" type="ORF">H5410_041724</name>
</gene>
<dbReference type="Proteomes" id="UP000824120">
    <property type="component" value="Chromosome 8"/>
</dbReference>
<protein>
    <submittedName>
        <fullName evidence="1">Uncharacterized protein</fullName>
    </submittedName>
</protein>
<dbReference type="OrthoDB" id="696485at2759"/>
<evidence type="ECO:0000313" key="1">
    <source>
        <dbReference type="EMBL" id="KAG5591210.1"/>
    </source>
</evidence>
<accession>A0A9J5XTX5</accession>
<organism evidence="1 2">
    <name type="scientific">Solanum commersonii</name>
    <name type="common">Commerson's wild potato</name>
    <name type="synonym">Commerson's nightshade</name>
    <dbReference type="NCBI Taxonomy" id="4109"/>
    <lineage>
        <taxon>Eukaryota</taxon>
        <taxon>Viridiplantae</taxon>
        <taxon>Streptophyta</taxon>
        <taxon>Embryophyta</taxon>
        <taxon>Tracheophyta</taxon>
        <taxon>Spermatophyta</taxon>
        <taxon>Magnoliopsida</taxon>
        <taxon>eudicotyledons</taxon>
        <taxon>Gunneridae</taxon>
        <taxon>Pentapetalae</taxon>
        <taxon>asterids</taxon>
        <taxon>lamiids</taxon>
        <taxon>Solanales</taxon>
        <taxon>Solanaceae</taxon>
        <taxon>Solanoideae</taxon>
        <taxon>Solaneae</taxon>
        <taxon>Solanum</taxon>
    </lineage>
</organism>
<dbReference type="AlphaFoldDB" id="A0A9J5XTX5"/>
<sequence length="96" mass="10743">MASSQTSLFDLGQATEKGNTTLLYLPLMWKYAETKSHLILHCRVTTRLWDIVLAIVGLSWSVPTTTLDMLPSWNRRGGTKGYIGDTEALMQVLESL</sequence>
<dbReference type="EMBL" id="JACXVP010000008">
    <property type="protein sequence ID" value="KAG5591210.1"/>
    <property type="molecule type" value="Genomic_DNA"/>
</dbReference>
<reference evidence="1 2" key="1">
    <citation type="submission" date="2020-09" db="EMBL/GenBank/DDBJ databases">
        <title>De no assembly of potato wild relative species, Solanum commersonii.</title>
        <authorList>
            <person name="Cho K."/>
        </authorList>
    </citation>
    <scope>NUCLEOTIDE SEQUENCE [LARGE SCALE GENOMIC DNA]</scope>
    <source>
        <strain evidence="1">LZ3.2</strain>
        <tissue evidence="1">Leaf</tissue>
    </source>
</reference>
<name>A0A9J5XTX5_SOLCO</name>
<evidence type="ECO:0000313" key="2">
    <source>
        <dbReference type="Proteomes" id="UP000824120"/>
    </source>
</evidence>
<comment type="caution">
    <text evidence="1">The sequence shown here is derived from an EMBL/GenBank/DDBJ whole genome shotgun (WGS) entry which is preliminary data.</text>
</comment>